<evidence type="ECO:0000256" key="4">
    <source>
        <dbReference type="PIRNR" id="PIRNR000124"/>
    </source>
</evidence>
<gene>
    <name evidence="6" type="ORF">H4684_004069</name>
</gene>
<accession>A0ABR9H9K4</accession>
<dbReference type="PIRSF" id="PIRSF500136">
    <property type="entry name" value="UDP_ManNAc_DH"/>
    <property type="match status" value="1"/>
</dbReference>
<dbReference type="PANTHER" id="PTHR43491:SF2">
    <property type="entry name" value="UDP-N-ACETYL-D-MANNOSAMINE DEHYDROGENASE"/>
    <property type="match status" value="1"/>
</dbReference>
<evidence type="ECO:0000256" key="1">
    <source>
        <dbReference type="ARBA" id="ARBA00006601"/>
    </source>
</evidence>
<dbReference type="SUPFAM" id="SSF51735">
    <property type="entry name" value="NAD(P)-binding Rossmann-fold domains"/>
    <property type="match status" value="1"/>
</dbReference>
<evidence type="ECO:0000313" key="6">
    <source>
        <dbReference type="EMBL" id="MBE1427375.1"/>
    </source>
</evidence>
<evidence type="ECO:0000259" key="5">
    <source>
        <dbReference type="SMART" id="SM00984"/>
    </source>
</evidence>
<keyword evidence="2 6" id="KW-0560">Oxidoreductase</keyword>
<evidence type="ECO:0000256" key="2">
    <source>
        <dbReference type="ARBA" id="ARBA00023002"/>
    </source>
</evidence>
<dbReference type="InterPro" id="IPR036291">
    <property type="entry name" value="NAD(P)-bd_dom_sf"/>
</dbReference>
<keyword evidence="3" id="KW-0520">NAD</keyword>
<dbReference type="InterPro" id="IPR014027">
    <property type="entry name" value="UDP-Glc/GDP-Man_DH_C"/>
</dbReference>
<dbReference type="Pfam" id="PF00984">
    <property type="entry name" value="UDPG_MGDP_dh"/>
    <property type="match status" value="1"/>
</dbReference>
<evidence type="ECO:0000313" key="7">
    <source>
        <dbReference type="Proteomes" id="UP000639010"/>
    </source>
</evidence>
<dbReference type="RefSeq" id="WP_192625113.1">
    <property type="nucleotide sequence ID" value="NZ_JADBGG010000066.1"/>
</dbReference>
<dbReference type="Proteomes" id="UP000639010">
    <property type="component" value="Unassembled WGS sequence"/>
</dbReference>
<name>A0ABR9H9K4_9BACT</name>
<feature type="domain" description="UDP-glucose/GDP-mannose dehydrogenase C-terminal" evidence="5">
    <location>
        <begin position="315"/>
        <end position="415"/>
    </location>
</feature>
<dbReference type="InterPro" id="IPR008927">
    <property type="entry name" value="6-PGluconate_DH-like_C_sf"/>
</dbReference>
<dbReference type="Pfam" id="PF03721">
    <property type="entry name" value="UDPG_MGDP_dh_N"/>
    <property type="match status" value="1"/>
</dbReference>
<dbReference type="SMART" id="SM00984">
    <property type="entry name" value="UDPG_MGDP_dh_C"/>
    <property type="match status" value="1"/>
</dbReference>
<dbReference type="InterPro" id="IPR017476">
    <property type="entry name" value="UDP-Glc/GDP-Man"/>
</dbReference>
<dbReference type="SUPFAM" id="SSF52413">
    <property type="entry name" value="UDP-glucose/GDP-mannose dehydrogenase C-terminal domain"/>
    <property type="match status" value="1"/>
</dbReference>
<evidence type="ECO:0000256" key="3">
    <source>
        <dbReference type="ARBA" id="ARBA00023027"/>
    </source>
</evidence>
<dbReference type="InterPro" id="IPR028359">
    <property type="entry name" value="UDP_ManNAc/GlcNAc_DH"/>
</dbReference>
<keyword evidence="7" id="KW-1185">Reference proteome</keyword>
<dbReference type="InterPro" id="IPR001732">
    <property type="entry name" value="UDP-Glc/GDP-Man_DH_N"/>
</dbReference>
<comment type="similarity">
    <text evidence="1 4">Belongs to the UDP-glucose/GDP-mannose dehydrogenase family.</text>
</comment>
<protein>
    <submittedName>
        <fullName evidence="6">UDP-N-acetyl-D-galactosamine dehydrogenase</fullName>
        <ecNumber evidence="6">1.1.1.-</ecNumber>
    </submittedName>
</protein>
<dbReference type="InterPro" id="IPR014026">
    <property type="entry name" value="UDP-Glc/GDP-Man_DH_dimer"/>
</dbReference>
<dbReference type="NCBIfam" id="TIGR03026">
    <property type="entry name" value="NDP-sugDHase"/>
    <property type="match status" value="1"/>
</dbReference>
<dbReference type="Pfam" id="PF03720">
    <property type="entry name" value="UDPG_MGDP_dh_C"/>
    <property type="match status" value="1"/>
</dbReference>
<dbReference type="InterPro" id="IPR036220">
    <property type="entry name" value="UDP-Glc/GDP-Man_DH_C_sf"/>
</dbReference>
<dbReference type="EMBL" id="JADBGG010000066">
    <property type="protein sequence ID" value="MBE1427375.1"/>
    <property type="molecule type" value="Genomic_DNA"/>
</dbReference>
<dbReference type="Gene3D" id="3.40.50.720">
    <property type="entry name" value="NAD(P)-binding Rossmann-like Domain"/>
    <property type="match status" value="2"/>
</dbReference>
<dbReference type="EC" id="1.1.1.-" evidence="6"/>
<sequence>MDKAVIAVVGLGYVGLPLAVEFGKYTRTIGFDLSEQKVANYTSHIDAMGEVDSAGFAAAVHFEPTTDPALLRQADYVIVAVPTPIGKDRRPDLSPVESAAQIVGSNLKPGAIVIFESTVYPGVTEEICVPILERMSGLVWKKDFFVGYSPERINPGDKEHTLIRITKVVSGDTPETLDKVSRLYGSIITAGVYPTESIKEAEAAKVIENTQRDLNIALMNELAIIFDTLGIDTLNVLKAAGTKWNFLPFRPGLVGGHCIGVDPYYLTYRAEMAGYHPQVILAGRRINDNMGKFIAEKTIKLMISSGQNIKGVKVGVLGLTFKEDCPDLRNSKVVDIISELESFGVEVLVHDPMADPAEAREHYGVELVGLERMRCLGAMVIAVAHAAYRDMGAGSFHSMICDDGHIVDVKGLLNGTDAGDNGRNIWRL</sequence>
<dbReference type="PIRSF" id="PIRSF000124">
    <property type="entry name" value="UDPglc_GDPman_dh"/>
    <property type="match status" value="1"/>
</dbReference>
<organism evidence="6 7">
    <name type="scientific">Desulfomicrobium macestii</name>
    <dbReference type="NCBI Taxonomy" id="90731"/>
    <lineage>
        <taxon>Bacteria</taxon>
        <taxon>Pseudomonadati</taxon>
        <taxon>Thermodesulfobacteriota</taxon>
        <taxon>Desulfovibrionia</taxon>
        <taxon>Desulfovibrionales</taxon>
        <taxon>Desulfomicrobiaceae</taxon>
        <taxon>Desulfomicrobium</taxon>
    </lineage>
</organism>
<comment type="caution">
    <text evidence="6">The sequence shown here is derived from an EMBL/GenBank/DDBJ whole genome shotgun (WGS) entry which is preliminary data.</text>
</comment>
<dbReference type="GO" id="GO:0016491">
    <property type="term" value="F:oxidoreductase activity"/>
    <property type="evidence" value="ECO:0007669"/>
    <property type="project" value="UniProtKB-KW"/>
</dbReference>
<proteinExistence type="inferred from homology"/>
<dbReference type="SUPFAM" id="SSF48179">
    <property type="entry name" value="6-phosphogluconate dehydrogenase C-terminal domain-like"/>
    <property type="match status" value="1"/>
</dbReference>
<dbReference type="PANTHER" id="PTHR43491">
    <property type="entry name" value="UDP-N-ACETYL-D-MANNOSAMINE DEHYDROGENASE"/>
    <property type="match status" value="1"/>
</dbReference>
<reference evidence="6 7" key="1">
    <citation type="submission" date="2020-10" db="EMBL/GenBank/DDBJ databases">
        <title>Genomic Encyclopedia of Type Strains, Phase IV (KMG-IV): sequencing the most valuable type-strain genomes for metagenomic binning, comparative biology and taxonomic classification.</title>
        <authorList>
            <person name="Goeker M."/>
        </authorList>
    </citation>
    <scope>NUCLEOTIDE SEQUENCE [LARGE SCALE GENOMIC DNA]</scope>
    <source>
        <strain evidence="6 7">DSM 4194</strain>
    </source>
</reference>